<dbReference type="Proteomes" id="UP000018144">
    <property type="component" value="Unassembled WGS sequence"/>
</dbReference>
<dbReference type="AlphaFoldDB" id="U4LGH7"/>
<evidence type="ECO:0000313" key="3">
    <source>
        <dbReference type="Proteomes" id="UP000018144"/>
    </source>
</evidence>
<feature type="region of interest" description="Disordered" evidence="1">
    <location>
        <begin position="123"/>
        <end position="148"/>
    </location>
</feature>
<evidence type="ECO:0000256" key="1">
    <source>
        <dbReference type="SAM" id="MobiDB-lite"/>
    </source>
</evidence>
<reference evidence="2 3" key="1">
    <citation type="journal article" date="2013" name="PLoS Genet.">
        <title>The genome and development-dependent transcriptomes of Pyronema confluens: a window into fungal evolution.</title>
        <authorList>
            <person name="Traeger S."/>
            <person name="Altegoer F."/>
            <person name="Freitag M."/>
            <person name="Gabaldon T."/>
            <person name="Kempken F."/>
            <person name="Kumar A."/>
            <person name="Marcet-Houben M."/>
            <person name="Poggeler S."/>
            <person name="Stajich J.E."/>
            <person name="Nowrousian M."/>
        </authorList>
    </citation>
    <scope>NUCLEOTIDE SEQUENCE [LARGE SCALE GENOMIC DNA]</scope>
    <source>
        <strain evidence="3">CBS 100304</strain>
        <tissue evidence="2">Vegetative mycelium</tissue>
    </source>
</reference>
<protein>
    <submittedName>
        <fullName evidence="2">Uncharacterized protein</fullName>
    </submittedName>
</protein>
<feature type="compositionally biased region" description="Polar residues" evidence="1">
    <location>
        <begin position="27"/>
        <end position="42"/>
    </location>
</feature>
<feature type="region of interest" description="Disordered" evidence="1">
    <location>
        <begin position="1"/>
        <end position="78"/>
    </location>
</feature>
<sequence length="148" mass="16966">MGGWRGSDMQKQQEMKMRQQEPVFDAQSGQYVMRESQQSIPEQQMWPLPPGGLQQMRRVKTFPPRRAPQRQEMPQKPMEEVMEVLKKEPMEVIAEMPGEPDYDSASQSTAPMLVVEVEGQVEIPKRTLSSPEDGGRGRLWGPLTMRNP</sequence>
<evidence type="ECO:0000313" key="2">
    <source>
        <dbReference type="EMBL" id="CCX30637.1"/>
    </source>
</evidence>
<proteinExistence type="predicted"/>
<organism evidence="2 3">
    <name type="scientific">Pyronema omphalodes (strain CBS 100304)</name>
    <name type="common">Pyronema confluens</name>
    <dbReference type="NCBI Taxonomy" id="1076935"/>
    <lineage>
        <taxon>Eukaryota</taxon>
        <taxon>Fungi</taxon>
        <taxon>Dikarya</taxon>
        <taxon>Ascomycota</taxon>
        <taxon>Pezizomycotina</taxon>
        <taxon>Pezizomycetes</taxon>
        <taxon>Pezizales</taxon>
        <taxon>Pyronemataceae</taxon>
        <taxon>Pyronema</taxon>
    </lineage>
</organism>
<dbReference type="EMBL" id="HF935459">
    <property type="protein sequence ID" value="CCX30637.1"/>
    <property type="molecule type" value="Genomic_DNA"/>
</dbReference>
<accession>U4LGH7</accession>
<name>U4LGH7_PYROM</name>
<keyword evidence="3" id="KW-1185">Reference proteome</keyword>
<gene>
    <name evidence="2" type="ORF">PCON_08974</name>
</gene>
<dbReference type="OrthoDB" id="5490518at2759"/>